<dbReference type="GO" id="GO:0019243">
    <property type="term" value="P:methylglyoxal catabolic process to D-lactate via S-lactoyl-glutathione"/>
    <property type="evidence" value="ECO:0007669"/>
    <property type="project" value="TreeGrafter"/>
</dbReference>
<dbReference type="Gene3D" id="3.40.50.880">
    <property type="match status" value="1"/>
</dbReference>
<evidence type="ECO:0000256" key="5">
    <source>
        <dbReference type="ARBA" id="ARBA00048082"/>
    </source>
</evidence>
<reference evidence="6" key="1">
    <citation type="journal article" date="2020" name="Stud. Mycol.">
        <title>101 Dothideomycetes genomes: a test case for predicting lifestyles and emergence of pathogens.</title>
        <authorList>
            <person name="Haridas S."/>
            <person name="Albert R."/>
            <person name="Binder M."/>
            <person name="Bloem J."/>
            <person name="Labutti K."/>
            <person name="Salamov A."/>
            <person name="Andreopoulos B."/>
            <person name="Baker S."/>
            <person name="Barry K."/>
            <person name="Bills G."/>
            <person name="Bluhm B."/>
            <person name="Cannon C."/>
            <person name="Castanera R."/>
            <person name="Culley D."/>
            <person name="Daum C."/>
            <person name="Ezra D."/>
            <person name="Gonzalez J."/>
            <person name="Henrissat B."/>
            <person name="Kuo A."/>
            <person name="Liang C."/>
            <person name="Lipzen A."/>
            <person name="Lutzoni F."/>
            <person name="Magnuson J."/>
            <person name="Mondo S."/>
            <person name="Nolan M."/>
            <person name="Ohm R."/>
            <person name="Pangilinan J."/>
            <person name="Park H.-J."/>
            <person name="Ramirez L."/>
            <person name="Alfaro M."/>
            <person name="Sun H."/>
            <person name="Tritt A."/>
            <person name="Yoshinaga Y."/>
            <person name="Zwiers L.-H."/>
            <person name="Turgeon B."/>
            <person name="Goodwin S."/>
            <person name="Spatafora J."/>
            <person name="Crous P."/>
            <person name="Grigoriev I."/>
        </authorList>
    </citation>
    <scope>NUCLEOTIDE SEQUENCE</scope>
    <source>
        <strain evidence="6">CBS 115976</strain>
    </source>
</reference>
<comment type="catalytic activity">
    <reaction evidence="5">
        <text>methylglyoxal + H2O = (R)-lactate + H(+)</text>
        <dbReference type="Rhea" id="RHEA:27754"/>
        <dbReference type="ChEBI" id="CHEBI:15377"/>
        <dbReference type="ChEBI" id="CHEBI:15378"/>
        <dbReference type="ChEBI" id="CHEBI:16004"/>
        <dbReference type="ChEBI" id="CHEBI:17158"/>
        <dbReference type="EC" id="4.2.1.130"/>
    </reaction>
</comment>
<evidence type="ECO:0000313" key="6">
    <source>
        <dbReference type="EMBL" id="KAF2672355.1"/>
    </source>
</evidence>
<protein>
    <recommendedName>
        <fullName evidence="1">D-lactate dehydratase</fullName>
        <ecNumber evidence="1">4.2.1.130</ecNumber>
    </recommendedName>
</protein>
<evidence type="ECO:0000256" key="4">
    <source>
        <dbReference type="ARBA" id="ARBA00038493"/>
    </source>
</evidence>
<name>A0A6A6UJA2_9PEZI</name>
<accession>A0A6A6UJA2</accession>
<dbReference type="EMBL" id="MU004232">
    <property type="protein sequence ID" value="KAF2672355.1"/>
    <property type="molecule type" value="Genomic_DNA"/>
</dbReference>
<keyword evidence="7" id="KW-1185">Reference proteome</keyword>
<sequence length="238" mass="25927">MPLPRRVVLACTSAIAPLHEGHNTGIWINEAQHPFNVFRKAGFEVDLVSETGKWGEDWLSIQPDYLNGKDKENYEDKNSEFRSKLDNMLTPDKIDSSKYGIFFASAGHAALLDYPTAKGLHKIAIDIWTQGGMVCTVCHGPAIFPGVIDPATGKSVAYGKTFTGFGTEGEELMGLSDTMKAWNVPWVEDVAKQLNATYAPAPGPWDAFHVVDGRVVSGTNPASAQETAEAILEVFKTL</sequence>
<dbReference type="OrthoDB" id="543156at2759"/>
<evidence type="ECO:0000256" key="2">
    <source>
        <dbReference type="ARBA" id="ARBA00023016"/>
    </source>
</evidence>
<dbReference type="GO" id="GO:0019172">
    <property type="term" value="F:glyoxalase III activity"/>
    <property type="evidence" value="ECO:0007669"/>
    <property type="project" value="UniProtKB-EC"/>
</dbReference>
<dbReference type="InterPro" id="IPR029062">
    <property type="entry name" value="Class_I_gatase-like"/>
</dbReference>
<evidence type="ECO:0000313" key="7">
    <source>
        <dbReference type="Proteomes" id="UP000799302"/>
    </source>
</evidence>
<dbReference type="EC" id="4.2.1.130" evidence="1"/>
<evidence type="ECO:0000256" key="1">
    <source>
        <dbReference type="ARBA" id="ARBA00013134"/>
    </source>
</evidence>
<dbReference type="AlphaFoldDB" id="A0A6A6UJA2"/>
<dbReference type="InterPro" id="IPR050325">
    <property type="entry name" value="Prot/Nucl_acid_deglycase"/>
</dbReference>
<comment type="similarity">
    <text evidence="4">Belongs to the peptidase C56 family. HSP31-like subfamily.</text>
</comment>
<gene>
    <name evidence="6" type="ORF">BT63DRAFT_422833</name>
</gene>
<organism evidence="6 7">
    <name type="scientific">Microthyrium microscopicum</name>
    <dbReference type="NCBI Taxonomy" id="703497"/>
    <lineage>
        <taxon>Eukaryota</taxon>
        <taxon>Fungi</taxon>
        <taxon>Dikarya</taxon>
        <taxon>Ascomycota</taxon>
        <taxon>Pezizomycotina</taxon>
        <taxon>Dothideomycetes</taxon>
        <taxon>Dothideomycetes incertae sedis</taxon>
        <taxon>Microthyriales</taxon>
        <taxon>Microthyriaceae</taxon>
        <taxon>Microthyrium</taxon>
    </lineage>
</organism>
<keyword evidence="2" id="KW-0346">Stress response</keyword>
<dbReference type="SUPFAM" id="SSF52317">
    <property type="entry name" value="Class I glutamine amidotransferase-like"/>
    <property type="match status" value="1"/>
</dbReference>
<evidence type="ECO:0000256" key="3">
    <source>
        <dbReference type="ARBA" id="ARBA00023239"/>
    </source>
</evidence>
<proteinExistence type="inferred from homology"/>
<dbReference type="GO" id="GO:0005737">
    <property type="term" value="C:cytoplasm"/>
    <property type="evidence" value="ECO:0007669"/>
    <property type="project" value="TreeGrafter"/>
</dbReference>
<dbReference type="PANTHER" id="PTHR48094:SF11">
    <property type="entry name" value="GLUTATHIONE-INDEPENDENT GLYOXALASE HSP31-RELATED"/>
    <property type="match status" value="1"/>
</dbReference>
<dbReference type="Proteomes" id="UP000799302">
    <property type="component" value="Unassembled WGS sequence"/>
</dbReference>
<keyword evidence="3" id="KW-0456">Lyase</keyword>
<dbReference type="PANTHER" id="PTHR48094">
    <property type="entry name" value="PROTEIN/NUCLEIC ACID DEGLYCASE DJ-1-RELATED"/>
    <property type="match status" value="1"/>
</dbReference>